<name>X1GMZ9_9ZZZZ</name>
<protein>
    <submittedName>
        <fullName evidence="1">Uncharacterized protein</fullName>
    </submittedName>
</protein>
<feature type="non-terminal residue" evidence="1">
    <location>
        <position position="1"/>
    </location>
</feature>
<organism evidence="1">
    <name type="scientific">marine sediment metagenome</name>
    <dbReference type="NCBI Taxonomy" id="412755"/>
    <lineage>
        <taxon>unclassified sequences</taxon>
        <taxon>metagenomes</taxon>
        <taxon>ecological metagenomes</taxon>
    </lineage>
</organism>
<evidence type="ECO:0000313" key="1">
    <source>
        <dbReference type="EMBL" id="GAH34388.1"/>
    </source>
</evidence>
<dbReference type="AlphaFoldDB" id="X1GMZ9"/>
<dbReference type="EMBL" id="BARU01013230">
    <property type="protein sequence ID" value="GAH34388.1"/>
    <property type="molecule type" value="Genomic_DNA"/>
</dbReference>
<proteinExistence type="predicted"/>
<accession>X1GMZ9</accession>
<gene>
    <name evidence="1" type="ORF">S03H2_24006</name>
</gene>
<comment type="caution">
    <text evidence="1">The sequence shown here is derived from an EMBL/GenBank/DDBJ whole genome shotgun (WGS) entry which is preliminary data.</text>
</comment>
<sequence length="30" mass="3513">VNRQIDRSCFAFAVFGKFEQFLVNEMEVGM</sequence>
<reference evidence="1" key="1">
    <citation type="journal article" date="2014" name="Front. Microbiol.">
        <title>High frequency of phylogenetically diverse reductive dehalogenase-homologous genes in deep subseafloor sedimentary metagenomes.</title>
        <authorList>
            <person name="Kawai M."/>
            <person name="Futagami T."/>
            <person name="Toyoda A."/>
            <person name="Takaki Y."/>
            <person name="Nishi S."/>
            <person name="Hori S."/>
            <person name="Arai W."/>
            <person name="Tsubouchi T."/>
            <person name="Morono Y."/>
            <person name="Uchiyama I."/>
            <person name="Ito T."/>
            <person name="Fujiyama A."/>
            <person name="Inagaki F."/>
            <person name="Takami H."/>
        </authorList>
    </citation>
    <scope>NUCLEOTIDE SEQUENCE</scope>
    <source>
        <strain evidence="1">Expedition CK06-06</strain>
    </source>
</reference>